<protein>
    <submittedName>
        <fullName evidence="1">Uncharacterized protein</fullName>
    </submittedName>
</protein>
<dbReference type="AlphaFoldDB" id="A0A177B2G9"/>
<comment type="caution">
    <text evidence="1">The sequence shown here is derived from an EMBL/GenBank/DDBJ whole genome shotgun (WGS) entry which is preliminary data.</text>
</comment>
<proteinExistence type="predicted"/>
<dbReference type="Proteomes" id="UP000078046">
    <property type="component" value="Unassembled WGS sequence"/>
</dbReference>
<evidence type="ECO:0000313" key="1">
    <source>
        <dbReference type="EMBL" id="OAF67614.1"/>
    </source>
</evidence>
<accession>A0A177B2G9</accession>
<reference evidence="1 2" key="1">
    <citation type="submission" date="2016-04" db="EMBL/GenBank/DDBJ databases">
        <title>The genome of Intoshia linei affirms orthonectids as highly simplified spiralians.</title>
        <authorList>
            <person name="Mikhailov K.V."/>
            <person name="Slusarev G.S."/>
            <person name="Nikitin M.A."/>
            <person name="Logacheva M.D."/>
            <person name="Penin A."/>
            <person name="Aleoshin V."/>
            <person name="Panchin Y.V."/>
        </authorList>
    </citation>
    <scope>NUCLEOTIDE SEQUENCE [LARGE SCALE GENOMIC DNA]</scope>
    <source>
        <strain evidence="1">Intl2013</strain>
        <tissue evidence="1">Whole animal</tissue>
    </source>
</reference>
<evidence type="ECO:0000313" key="2">
    <source>
        <dbReference type="Proteomes" id="UP000078046"/>
    </source>
</evidence>
<name>A0A177B2G9_9BILA</name>
<keyword evidence="2" id="KW-1185">Reference proteome</keyword>
<organism evidence="1 2">
    <name type="scientific">Intoshia linei</name>
    <dbReference type="NCBI Taxonomy" id="1819745"/>
    <lineage>
        <taxon>Eukaryota</taxon>
        <taxon>Metazoa</taxon>
        <taxon>Spiralia</taxon>
        <taxon>Lophotrochozoa</taxon>
        <taxon>Mesozoa</taxon>
        <taxon>Orthonectida</taxon>
        <taxon>Rhopaluridae</taxon>
        <taxon>Intoshia</taxon>
    </lineage>
</organism>
<dbReference type="EMBL" id="LWCA01000616">
    <property type="protein sequence ID" value="OAF67614.1"/>
    <property type="molecule type" value="Genomic_DNA"/>
</dbReference>
<gene>
    <name evidence="1" type="ORF">A3Q56_04668</name>
</gene>
<sequence>MWPSSSENEIHNSKEVKPNLWNESDRRGASALFNVSYSIVKRNRLKSRLSLANNINLNIDAIKECVVYYDGKSFRTGYERIAVVSKKSICPENLTGNVDDGTFYFEDNYMNMRITKGASYKHMLWQHYMEIVTARDGSIRSKSMRSDAKVSVSSSCRWRLKLVASANGVSINTAYDWIRK</sequence>